<feature type="compositionally biased region" description="Acidic residues" evidence="1">
    <location>
        <begin position="1"/>
        <end position="10"/>
    </location>
</feature>
<gene>
    <name evidence="2" type="ORF">RDWZM_009514</name>
</gene>
<name>A0A9Q0M6H0_BLOTA</name>
<sequence length="546" mass="59752">MSSNDEDDGSLESCSTDAAAAGETESSTSSATASNSTESEIVEHPVTLSNARHKSRSTTKNKSRGSLPKSHENVINDSSSTIHGSYETLSDVQSTQTTAKTFRKMQQQQQQQKYVKKLKIPPRPKSKSTVAEKSKKRRAKTKEAAALMSKQQPIKPKTAPKKSLRVKSKSISTRKPMKMNAAPGGKTLPMNVRKMVGAPERKSKGQNNGKTKSKQGTTYQQQQQQQDTVEKSVRLPPNKQAIAAQVIQLILENLSAVSNVEQSSSDSSNASVATRSKITDGQSRVTHATVKQKMAKAAATAAGSTSPGMNAKNGKTCKKVLKKVTNKSKKTLAKETPITPKVVVATSEKEANNQTANSPAAGDDKPMTNEEMEDLNDEMTDLNTSVGTLRHSYGSIIRSLANMQNRRAKRAALAPVTTPTGSENAPGGAAPPTIPTIDEICARVKVDYATKYNMDRFLNADSRDAAFDELFREVTEINATMATFRSFFNAEGYFQRDLYQKSEWQLTRPQFRDCLKYFQDLSKVITTVLKAYNTDLLDMFRINSST</sequence>
<reference evidence="2" key="1">
    <citation type="submission" date="2022-12" db="EMBL/GenBank/DDBJ databases">
        <title>Genome assemblies of Blomia tropicalis.</title>
        <authorList>
            <person name="Cui Y."/>
        </authorList>
    </citation>
    <scope>NUCLEOTIDE SEQUENCE</scope>
    <source>
        <tissue evidence="2">Adult mites</tissue>
    </source>
</reference>
<dbReference type="AlphaFoldDB" id="A0A9Q0M6H0"/>
<dbReference type="EMBL" id="JAPWDV010000003">
    <property type="protein sequence ID" value="KAJ6218357.1"/>
    <property type="molecule type" value="Genomic_DNA"/>
</dbReference>
<evidence type="ECO:0000313" key="2">
    <source>
        <dbReference type="EMBL" id="KAJ6218357.1"/>
    </source>
</evidence>
<accession>A0A9Q0M6H0</accession>
<feature type="compositionally biased region" description="Polar residues" evidence="1">
    <location>
        <begin position="75"/>
        <end position="100"/>
    </location>
</feature>
<proteinExistence type="predicted"/>
<protein>
    <submittedName>
        <fullName evidence="2">Uncharacterized protein</fullName>
    </submittedName>
</protein>
<feature type="compositionally biased region" description="Basic residues" evidence="1">
    <location>
        <begin position="114"/>
        <end position="126"/>
    </location>
</feature>
<feature type="compositionally biased region" description="Polar residues" evidence="1">
    <location>
        <begin position="274"/>
        <end position="286"/>
    </location>
</feature>
<evidence type="ECO:0000256" key="1">
    <source>
        <dbReference type="SAM" id="MobiDB-lite"/>
    </source>
</evidence>
<feature type="compositionally biased region" description="Polar residues" evidence="1">
    <location>
        <begin position="205"/>
        <end position="219"/>
    </location>
</feature>
<dbReference type="Proteomes" id="UP001142055">
    <property type="component" value="Chromosome 3"/>
</dbReference>
<feature type="region of interest" description="Disordered" evidence="1">
    <location>
        <begin position="260"/>
        <end position="292"/>
    </location>
</feature>
<feature type="compositionally biased region" description="Basic residues" evidence="1">
    <location>
        <begin position="51"/>
        <end position="63"/>
    </location>
</feature>
<comment type="caution">
    <text evidence="2">The sequence shown here is derived from an EMBL/GenBank/DDBJ whole genome shotgun (WGS) entry which is preliminary data.</text>
</comment>
<feature type="region of interest" description="Disordered" evidence="1">
    <location>
        <begin position="345"/>
        <end position="369"/>
    </location>
</feature>
<feature type="region of interest" description="Disordered" evidence="1">
    <location>
        <begin position="1"/>
        <end position="234"/>
    </location>
</feature>
<feature type="compositionally biased region" description="Low complexity" evidence="1">
    <location>
        <begin position="15"/>
        <end position="39"/>
    </location>
</feature>
<evidence type="ECO:0000313" key="3">
    <source>
        <dbReference type="Proteomes" id="UP001142055"/>
    </source>
</evidence>
<keyword evidence="3" id="KW-1185">Reference proteome</keyword>
<feature type="compositionally biased region" description="Low complexity" evidence="1">
    <location>
        <begin position="260"/>
        <end position="273"/>
    </location>
</feature>
<organism evidence="2 3">
    <name type="scientific">Blomia tropicalis</name>
    <name type="common">Mite</name>
    <dbReference type="NCBI Taxonomy" id="40697"/>
    <lineage>
        <taxon>Eukaryota</taxon>
        <taxon>Metazoa</taxon>
        <taxon>Ecdysozoa</taxon>
        <taxon>Arthropoda</taxon>
        <taxon>Chelicerata</taxon>
        <taxon>Arachnida</taxon>
        <taxon>Acari</taxon>
        <taxon>Acariformes</taxon>
        <taxon>Sarcoptiformes</taxon>
        <taxon>Astigmata</taxon>
        <taxon>Glycyphagoidea</taxon>
        <taxon>Echimyopodidae</taxon>
        <taxon>Blomia</taxon>
    </lineage>
</organism>
<feature type="compositionally biased region" description="Basic residues" evidence="1">
    <location>
        <begin position="158"/>
        <end position="168"/>
    </location>
</feature>